<dbReference type="AlphaFoldDB" id="A0A7W7H9M3"/>
<dbReference type="PROSITE" id="PS51257">
    <property type="entry name" value="PROKAR_LIPOPROTEIN"/>
    <property type="match status" value="1"/>
</dbReference>
<reference evidence="3 4" key="1">
    <citation type="submission" date="2020-08" db="EMBL/GenBank/DDBJ databases">
        <title>Sequencing the genomes of 1000 actinobacteria strains.</title>
        <authorList>
            <person name="Klenk H.-P."/>
        </authorList>
    </citation>
    <scope>NUCLEOTIDE SEQUENCE [LARGE SCALE GENOMIC DNA]</scope>
    <source>
        <strain evidence="3 4">DSM 43150</strain>
    </source>
</reference>
<comment type="caution">
    <text evidence="3">The sequence shown here is derived from an EMBL/GenBank/DDBJ whole genome shotgun (WGS) entry which is preliminary data.</text>
</comment>
<proteinExistence type="predicted"/>
<dbReference type="RefSeq" id="WP_188119346.1">
    <property type="nucleotide sequence ID" value="NZ_BOMP01000025.1"/>
</dbReference>
<organism evidence="3 4">
    <name type="scientific">Actinoplanes lobatus</name>
    <dbReference type="NCBI Taxonomy" id="113568"/>
    <lineage>
        <taxon>Bacteria</taxon>
        <taxon>Bacillati</taxon>
        <taxon>Actinomycetota</taxon>
        <taxon>Actinomycetes</taxon>
        <taxon>Micromonosporales</taxon>
        <taxon>Micromonosporaceae</taxon>
        <taxon>Actinoplanes</taxon>
    </lineage>
</organism>
<dbReference type="Proteomes" id="UP000590511">
    <property type="component" value="Unassembled WGS sequence"/>
</dbReference>
<protein>
    <submittedName>
        <fullName evidence="3">Uncharacterized protein</fullName>
    </submittedName>
</protein>
<gene>
    <name evidence="2" type="ORF">Alo02nite_15360</name>
    <name evidence="3" type="ORF">BJ964_000731</name>
</gene>
<name>A0A7W7H9M3_9ACTN</name>
<evidence type="ECO:0000313" key="2">
    <source>
        <dbReference type="EMBL" id="GIE38638.1"/>
    </source>
</evidence>
<dbReference type="EMBL" id="JACHNC010000001">
    <property type="protein sequence ID" value="MBB4746570.1"/>
    <property type="molecule type" value="Genomic_DNA"/>
</dbReference>
<reference evidence="2 5" key="2">
    <citation type="submission" date="2021-01" db="EMBL/GenBank/DDBJ databases">
        <title>Whole genome shotgun sequence of Actinoplanes lobatus NBRC 12513.</title>
        <authorList>
            <person name="Komaki H."/>
            <person name="Tamura T."/>
        </authorList>
    </citation>
    <scope>NUCLEOTIDE SEQUENCE [LARGE SCALE GENOMIC DNA]</scope>
    <source>
        <strain evidence="2 5">NBRC 12513</strain>
    </source>
</reference>
<evidence type="ECO:0000313" key="5">
    <source>
        <dbReference type="Proteomes" id="UP000631312"/>
    </source>
</evidence>
<sequence length="187" mass="19271">MRTRLALLGAVVLLAAAGCEAGEGAAGAVTPSAPAEEIVEEPAATAGGACILWDYGLIEQTTGVRFAVAASDQVQDTSSCVVQTLEAAWPDLTLSVVETTKANADIFLSERMPEKATKLSGLGRAGYRLTAKAAAGHGPIVEIGWLSEAKQLQTLRFTFAKGAPAAEVKDMNAKLLELAKALSTTNG</sequence>
<feature type="chain" id="PRO_5038600578" evidence="1">
    <location>
        <begin position="22"/>
        <end position="187"/>
    </location>
</feature>
<accession>A0A7W7H9M3</accession>
<evidence type="ECO:0000313" key="3">
    <source>
        <dbReference type="EMBL" id="MBB4746570.1"/>
    </source>
</evidence>
<keyword evidence="1" id="KW-0732">Signal</keyword>
<dbReference type="EMBL" id="BOMP01000025">
    <property type="protein sequence ID" value="GIE38638.1"/>
    <property type="molecule type" value="Genomic_DNA"/>
</dbReference>
<keyword evidence="5" id="KW-1185">Reference proteome</keyword>
<feature type="signal peptide" evidence="1">
    <location>
        <begin position="1"/>
        <end position="21"/>
    </location>
</feature>
<evidence type="ECO:0000313" key="4">
    <source>
        <dbReference type="Proteomes" id="UP000590511"/>
    </source>
</evidence>
<evidence type="ECO:0000256" key="1">
    <source>
        <dbReference type="SAM" id="SignalP"/>
    </source>
</evidence>
<dbReference type="Proteomes" id="UP000631312">
    <property type="component" value="Unassembled WGS sequence"/>
</dbReference>